<evidence type="ECO:0000313" key="1">
    <source>
        <dbReference type="EMBL" id="UZK55808.1"/>
    </source>
</evidence>
<gene>
    <name evidence="1" type="ORF">NEH16_18290</name>
</gene>
<name>A0ABY6PUB7_9ACTN</name>
<organism evidence="1 2">
    <name type="scientific">Streptomyces drozdowiczii</name>
    <dbReference type="NCBI Taxonomy" id="202862"/>
    <lineage>
        <taxon>Bacteria</taxon>
        <taxon>Bacillati</taxon>
        <taxon>Actinomycetota</taxon>
        <taxon>Actinomycetes</taxon>
        <taxon>Kitasatosporales</taxon>
        <taxon>Streptomycetaceae</taxon>
        <taxon>Streptomyces</taxon>
    </lineage>
</organism>
<dbReference type="RefSeq" id="WP_265543698.1">
    <property type="nucleotide sequence ID" value="NZ_CP098740.1"/>
</dbReference>
<keyword evidence="2" id="KW-1185">Reference proteome</keyword>
<protein>
    <submittedName>
        <fullName evidence="1">Uncharacterized protein</fullName>
    </submittedName>
</protein>
<dbReference type="EMBL" id="CP098740">
    <property type="protein sequence ID" value="UZK55808.1"/>
    <property type="molecule type" value="Genomic_DNA"/>
</dbReference>
<accession>A0ABY6PUB7</accession>
<evidence type="ECO:0000313" key="2">
    <source>
        <dbReference type="Proteomes" id="UP001164963"/>
    </source>
</evidence>
<reference evidence="1" key="1">
    <citation type="journal article" date="2022" name="Front. Microbiol.">
        <title>Mirubactin C rescues the lethal effect of cell wall biosynthesis mutations in Bacillus subtilis.</title>
        <authorList>
            <person name="Kepplinger B."/>
            <person name="Wen X."/>
            <person name="Tyler A.R."/>
            <person name="Kim B.Y."/>
            <person name="Brown J."/>
            <person name="Banks P."/>
            <person name="Dashti Y."/>
            <person name="Mackenzie E.S."/>
            <person name="Wills C."/>
            <person name="Kawai Y."/>
            <person name="Waldron K.J."/>
            <person name="Allenby N.E.E."/>
            <person name="Wu L.J."/>
            <person name="Hall M.J."/>
            <person name="Errington J."/>
        </authorList>
    </citation>
    <scope>NUCLEOTIDE SEQUENCE</scope>
    <source>
        <strain evidence="1">MDA8-470</strain>
    </source>
</reference>
<proteinExistence type="predicted"/>
<sequence>MTATASGAPGHERDAAVLARQAARQEQALGVLDALRPLQRWERFGEPRLCGAMAYGLLVAPDIDIEIFGDLQVDAGFTLVSEWARDPAVERLLFINAVGEPDAGLGWELRYRYGGERWSVQMWLLAADYNGPRSADLVAPMRAALRTTAQARILRIKEALVGRGEEYRSIDVYRAVLDGGVNDVEEYARWCRSYSSTGMISWRPSPPE</sequence>
<dbReference type="Proteomes" id="UP001164963">
    <property type="component" value="Chromosome"/>
</dbReference>